<comment type="caution">
    <text evidence="3">The sequence shown here is derived from an EMBL/GenBank/DDBJ whole genome shotgun (WGS) entry which is preliminary data.</text>
</comment>
<evidence type="ECO:0000256" key="2">
    <source>
        <dbReference type="SAM" id="SignalP"/>
    </source>
</evidence>
<evidence type="ECO:0008006" key="5">
    <source>
        <dbReference type="Google" id="ProtNLM"/>
    </source>
</evidence>
<feature type="signal peptide" evidence="2">
    <location>
        <begin position="1"/>
        <end position="20"/>
    </location>
</feature>
<proteinExistence type="predicted"/>
<protein>
    <recommendedName>
        <fullName evidence="5">Lipoprotein</fullName>
    </recommendedName>
</protein>
<feature type="region of interest" description="Disordered" evidence="1">
    <location>
        <begin position="19"/>
        <end position="73"/>
    </location>
</feature>
<keyword evidence="2" id="KW-0732">Signal</keyword>
<dbReference type="AlphaFoldDB" id="A0A9D1ENZ1"/>
<dbReference type="Gene3D" id="2.120.10.80">
    <property type="entry name" value="Kelch-type beta propeller"/>
    <property type="match status" value="1"/>
</dbReference>
<dbReference type="InterPro" id="IPR015915">
    <property type="entry name" value="Kelch-typ_b-propeller"/>
</dbReference>
<dbReference type="PROSITE" id="PS51257">
    <property type="entry name" value="PROKAR_LIPOPROTEIN"/>
    <property type="match status" value="1"/>
</dbReference>
<dbReference type="Proteomes" id="UP000823982">
    <property type="component" value="Unassembled WGS sequence"/>
</dbReference>
<dbReference type="InterPro" id="IPR011047">
    <property type="entry name" value="Quinoprotein_ADH-like_sf"/>
</dbReference>
<feature type="chain" id="PRO_5038657657" description="Lipoprotein" evidence="2">
    <location>
        <begin position="21"/>
        <end position="496"/>
    </location>
</feature>
<organism evidence="3 4">
    <name type="scientific">Candidatus Faeciplasma gallinarum</name>
    <dbReference type="NCBI Taxonomy" id="2840799"/>
    <lineage>
        <taxon>Bacteria</taxon>
        <taxon>Bacillati</taxon>
        <taxon>Bacillota</taxon>
        <taxon>Clostridia</taxon>
        <taxon>Eubacteriales</taxon>
        <taxon>Oscillospiraceae</taxon>
        <taxon>Oscillospiraceae incertae sedis</taxon>
        <taxon>Candidatus Faeciplasma</taxon>
    </lineage>
</organism>
<reference evidence="3" key="2">
    <citation type="journal article" date="2021" name="PeerJ">
        <title>Extensive microbial diversity within the chicken gut microbiome revealed by metagenomics and culture.</title>
        <authorList>
            <person name="Gilroy R."/>
            <person name="Ravi A."/>
            <person name="Getino M."/>
            <person name="Pursley I."/>
            <person name="Horton D.L."/>
            <person name="Alikhan N.F."/>
            <person name="Baker D."/>
            <person name="Gharbi K."/>
            <person name="Hall N."/>
            <person name="Watson M."/>
            <person name="Adriaenssens E.M."/>
            <person name="Foster-Nyarko E."/>
            <person name="Jarju S."/>
            <person name="Secka A."/>
            <person name="Antonio M."/>
            <person name="Oren A."/>
            <person name="Chaudhuri R.R."/>
            <person name="La Ragione R."/>
            <person name="Hildebrand F."/>
            <person name="Pallen M.J."/>
        </authorList>
    </citation>
    <scope>NUCLEOTIDE SEQUENCE</scope>
    <source>
        <strain evidence="3">CHK157-1446</strain>
    </source>
</reference>
<reference evidence="3" key="1">
    <citation type="submission" date="2020-10" db="EMBL/GenBank/DDBJ databases">
        <authorList>
            <person name="Gilroy R."/>
        </authorList>
    </citation>
    <scope>NUCLEOTIDE SEQUENCE</scope>
    <source>
        <strain evidence="3">CHK157-1446</strain>
    </source>
</reference>
<evidence type="ECO:0000313" key="4">
    <source>
        <dbReference type="Proteomes" id="UP000823982"/>
    </source>
</evidence>
<evidence type="ECO:0000313" key="3">
    <source>
        <dbReference type="EMBL" id="HIS24427.1"/>
    </source>
</evidence>
<name>A0A9D1ENZ1_9FIRM</name>
<dbReference type="SUPFAM" id="SSF50998">
    <property type="entry name" value="Quinoprotein alcohol dehydrogenase-like"/>
    <property type="match status" value="1"/>
</dbReference>
<gene>
    <name evidence="3" type="ORF">IAD01_03390</name>
</gene>
<accession>A0A9D1ENZ1</accession>
<feature type="compositionally biased region" description="Low complexity" evidence="1">
    <location>
        <begin position="28"/>
        <end position="39"/>
    </location>
</feature>
<dbReference type="EMBL" id="DVIR01000032">
    <property type="protein sequence ID" value="HIS24427.1"/>
    <property type="molecule type" value="Genomic_DNA"/>
</dbReference>
<sequence length="496" mass="56419">MKKIIACIMALLFLSSCASSDPSMDGNASTTTPPSAESSETQERETSATTTTADETEPSETEAPTPDEPVEEPAGLEFKIKKRLFFTVPAEELDAEPMEYSSYNVRGMLIAENDMYNPSVFNGDNIYWYINTRDPYEFEYYRYNIESNESELLFKVPYSTADGTFEVVNGYLICAPGVRDEDGNLVMPVYCYDLEANTGTPETIISVPAATPEFNISVLNDTEVVFFMYADNDGKTSDMVYKYNTQTKELAVFYENHEDDWSDMTLTSRNVLRMTARDDKVYLLMYQGVDGKTVYSVDVYNSAGEKVDELAINFTDDELILNEYPDLIENAAMDSSLTSVREFYVFNDDYALIFNWCKLLDDDLTWMEQLSMGRPWELYLCKMYGSSYVDMGIGEYAPKMIAYQGYRDDRYLVMASGNEEIDLLVFDSLEGELIPVVLDVPDNMQFSQNSIAMNERGDIVMISQDENADNKKMYLLNLYDDIIELVESYQHVVTLG</sequence>
<evidence type="ECO:0000256" key="1">
    <source>
        <dbReference type="SAM" id="MobiDB-lite"/>
    </source>
</evidence>